<protein>
    <submittedName>
        <fullName evidence="3">NAD(P)-dependent dehydrogenase (Short-subunit alcohol dehydrogenase family)</fullName>
    </submittedName>
</protein>
<comment type="caution">
    <text evidence="3">The sequence shown here is derived from an EMBL/GenBank/DDBJ whole genome shotgun (WGS) entry which is preliminary data.</text>
</comment>
<comment type="similarity">
    <text evidence="1">Belongs to the short-chain dehydrogenases/reductases (SDR) family.</text>
</comment>
<dbReference type="PRINTS" id="PR00080">
    <property type="entry name" value="SDRFAMILY"/>
</dbReference>
<gene>
    <name evidence="3" type="ORF">EV199_5707</name>
</gene>
<dbReference type="PANTHER" id="PTHR24321">
    <property type="entry name" value="DEHYDROGENASES, SHORT CHAIN"/>
    <property type="match status" value="1"/>
</dbReference>
<dbReference type="InterPro" id="IPR002347">
    <property type="entry name" value="SDR_fam"/>
</dbReference>
<dbReference type="GO" id="GO:0016491">
    <property type="term" value="F:oxidoreductase activity"/>
    <property type="evidence" value="ECO:0007669"/>
    <property type="project" value="UniProtKB-KW"/>
</dbReference>
<dbReference type="CDD" id="cd05233">
    <property type="entry name" value="SDR_c"/>
    <property type="match status" value="1"/>
</dbReference>
<dbReference type="EMBL" id="SGXA01000005">
    <property type="protein sequence ID" value="RZS65533.1"/>
    <property type="molecule type" value="Genomic_DNA"/>
</dbReference>
<dbReference type="NCBIfam" id="NF005559">
    <property type="entry name" value="PRK07231.1"/>
    <property type="match status" value="1"/>
</dbReference>
<sequence>MKRLENKVAVITGGAGSIGKITAQLFLNEGAKVFLVDISEDALKKTADELGGGKNLAYAAADVTKSADVERYAAEAEKKFGKIDVFFNNAGIEGVVKPITDYPEDVFDKVIAVNVKGAWLGIKYVLPRMKDGGSIINTSSVAGINGSPDVSAYITSKHAVVGIMRAIAVEAAPRRIRVNSVHPSPVDNRMMRSLEEGFAPGHGEEAKKNLEKTIPLGRYAQPKEIAELVLFLASDESKFITGTTQVIDGGLSVL</sequence>
<reference evidence="3 4" key="1">
    <citation type="submission" date="2019-02" db="EMBL/GenBank/DDBJ databases">
        <title>Genomic Encyclopedia of Type Strains, Phase IV (KMG-IV): sequencing the most valuable type-strain genomes for metagenomic binning, comparative biology and taxonomic classification.</title>
        <authorList>
            <person name="Goeker M."/>
        </authorList>
    </citation>
    <scope>NUCLEOTIDE SEQUENCE [LARGE SCALE GENOMIC DNA]</scope>
    <source>
        <strain evidence="3 4">DSM 18116</strain>
    </source>
</reference>
<evidence type="ECO:0000256" key="2">
    <source>
        <dbReference type="ARBA" id="ARBA00023002"/>
    </source>
</evidence>
<evidence type="ECO:0000256" key="1">
    <source>
        <dbReference type="ARBA" id="ARBA00006484"/>
    </source>
</evidence>
<keyword evidence="2" id="KW-0560">Oxidoreductase</keyword>
<accession>A0A4Q7MDT0</accession>
<organism evidence="3 4">
    <name type="scientific">Pseudobacter ginsenosidimutans</name>
    <dbReference type="NCBI Taxonomy" id="661488"/>
    <lineage>
        <taxon>Bacteria</taxon>
        <taxon>Pseudomonadati</taxon>
        <taxon>Bacteroidota</taxon>
        <taxon>Chitinophagia</taxon>
        <taxon>Chitinophagales</taxon>
        <taxon>Chitinophagaceae</taxon>
        <taxon>Pseudobacter</taxon>
    </lineage>
</organism>
<evidence type="ECO:0000313" key="4">
    <source>
        <dbReference type="Proteomes" id="UP000293874"/>
    </source>
</evidence>
<dbReference type="PRINTS" id="PR00081">
    <property type="entry name" value="GDHRDH"/>
</dbReference>
<dbReference type="RefSeq" id="WP_130544191.1">
    <property type="nucleotide sequence ID" value="NZ_CP042431.1"/>
</dbReference>
<dbReference type="InterPro" id="IPR036291">
    <property type="entry name" value="NAD(P)-bd_dom_sf"/>
</dbReference>
<name>A0A4Q7MDT0_9BACT</name>
<dbReference type="FunFam" id="3.40.50.720:FF:000084">
    <property type="entry name" value="Short-chain dehydrogenase reductase"/>
    <property type="match status" value="1"/>
</dbReference>
<dbReference type="Gene3D" id="3.40.50.720">
    <property type="entry name" value="NAD(P)-binding Rossmann-like Domain"/>
    <property type="match status" value="1"/>
</dbReference>
<dbReference type="SUPFAM" id="SSF51735">
    <property type="entry name" value="NAD(P)-binding Rossmann-fold domains"/>
    <property type="match status" value="1"/>
</dbReference>
<dbReference type="PANTHER" id="PTHR24321:SF8">
    <property type="entry name" value="ESTRADIOL 17-BETA-DEHYDROGENASE 8-RELATED"/>
    <property type="match status" value="1"/>
</dbReference>
<evidence type="ECO:0000313" key="3">
    <source>
        <dbReference type="EMBL" id="RZS65533.1"/>
    </source>
</evidence>
<dbReference type="OrthoDB" id="597477at2"/>
<dbReference type="Pfam" id="PF13561">
    <property type="entry name" value="adh_short_C2"/>
    <property type="match status" value="1"/>
</dbReference>
<dbReference type="Proteomes" id="UP000293874">
    <property type="component" value="Unassembled WGS sequence"/>
</dbReference>
<proteinExistence type="inferred from homology"/>
<dbReference type="AlphaFoldDB" id="A0A4Q7MDT0"/>
<keyword evidence="4" id="KW-1185">Reference proteome</keyword>